<gene>
    <name evidence="1" type="ORF">CP500_020745</name>
</gene>
<dbReference type="Pfam" id="PF14076">
    <property type="entry name" value="DUF4258"/>
    <property type="match status" value="1"/>
</dbReference>
<accession>A0A2G4EVK6</accession>
<comment type="caution">
    <text evidence="1">The sequence shown here is derived from an EMBL/GenBank/DDBJ whole genome shotgun (WGS) entry which is preliminary data.</text>
</comment>
<evidence type="ECO:0000313" key="2">
    <source>
        <dbReference type="Proteomes" id="UP000226442"/>
    </source>
</evidence>
<reference evidence="1" key="1">
    <citation type="submission" date="2017-10" db="EMBL/GenBank/DDBJ databases">
        <title>Draft genome sequence of the planktic cyanobacteria Tychonema bourrellyi isolated from alpine lentic freshwater.</title>
        <authorList>
            <person name="Tett A."/>
            <person name="Armanini F."/>
            <person name="Asnicar F."/>
            <person name="Boscaini A."/>
            <person name="Pasolli E."/>
            <person name="Zolfo M."/>
            <person name="Donati C."/>
            <person name="Salmaso N."/>
            <person name="Segata N."/>
        </authorList>
    </citation>
    <scope>NUCLEOTIDE SEQUENCE</scope>
    <source>
        <strain evidence="1">FEM_GT703</strain>
    </source>
</reference>
<evidence type="ECO:0000313" key="1">
    <source>
        <dbReference type="EMBL" id="PHX53573.1"/>
    </source>
</evidence>
<organism evidence="1 2">
    <name type="scientific">Tychonema bourrellyi FEM_GT703</name>
    <dbReference type="NCBI Taxonomy" id="2040638"/>
    <lineage>
        <taxon>Bacteria</taxon>
        <taxon>Bacillati</taxon>
        <taxon>Cyanobacteriota</taxon>
        <taxon>Cyanophyceae</taxon>
        <taxon>Oscillatoriophycideae</taxon>
        <taxon>Oscillatoriales</taxon>
        <taxon>Microcoleaceae</taxon>
        <taxon>Tychonema</taxon>
    </lineage>
</organism>
<dbReference type="Proteomes" id="UP000226442">
    <property type="component" value="Unassembled WGS sequence"/>
</dbReference>
<sequence length="103" mass="12398">MNLNDIIEAILENRVRITDHADEEAENDRLSFDEIYFSVFYGEIIENYPKEKPYPRYLIYGESFRGDPIHSVWSYVPSNKLAILITVYRPDANRWINWIKRRN</sequence>
<dbReference type="EMBL" id="NXIB02000176">
    <property type="protein sequence ID" value="PHX53573.1"/>
    <property type="molecule type" value="Genomic_DNA"/>
</dbReference>
<dbReference type="OrthoDB" id="9791640at2"/>
<keyword evidence="2" id="KW-1185">Reference proteome</keyword>
<protein>
    <submittedName>
        <fullName evidence="1">DUF4258 domain-containing protein</fullName>
    </submittedName>
</protein>
<dbReference type="RefSeq" id="WP_096828199.1">
    <property type="nucleotide sequence ID" value="NZ_NXIB02000176.1"/>
</dbReference>
<name>A0A2G4EVK6_9CYAN</name>
<dbReference type="AlphaFoldDB" id="A0A2G4EVK6"/>
<dbReference type="InterPro" id="IPR025354">
    <property type="entry name" value="DUF4258"/>
</dbReference>
<proteinExistence type="predicted"/>